<keyword evidence="2" id="KW-1185">Reference proteome</keyword>
<dbReference type="Proteomes" id="UP001151287">
    <property type="component" value="Unassembled WGS sequence"/>
</dbReference>
<gene>
    <name evidence="1" type="ORF">LUZ63_004261</name>
</gene>
<accession>A0A9Q0D3R4</accession>
<dbReference type="EMBL" id="JAMQYH010000001">
    <property type="protein sequence ID" value="KAJ1704482.1"/>
    <property type="molecule type" value="Genomic_DNA"/>
</dbReference>
<dbReference type="AlphaFoldDB" id="A0A9Q0D3R4"/>
<evidence type="ECO:0000313" key="1">
    <source>
        <dbReference type="EMBL" id="KAJ1704482.1"/>
    </source>
</evidence>
<comment type="caution">
    <text evidence="1">The sequence shown here is derived from an EMBL/GenBank/DDBJ whole genome shotgun (WGS) entry which is preliminary data.</text>
</comment>
<name>A0A9Q0D3R4_9POAL</name>
<organism evidence="1 2">
    <name type="scientific">Rhynchospora breviuscula</name>
    <dbReference type="NCBI Taxonomy" id="2022672"/>
    <lineage>
        <taxon>Eukaryota</taxon>
        <taxon>Viridiplantae</taxon>
        <taxon>Streptophyta</taxon>
        <taxon>Embryophyta</taxon>
        <taxon>Tracheophyta</taxon>
        <taxon>Spermatophyta</taxon>
        <taxon>Magnoliopsida</taxon>
        <taxon>Liliopsida</taxon>
        <taxon>Poales</taxon>
        <taxon>Cyperaceae</taxon>
        <taxon>Cyperoideae</taxon>
        <taxon>Rhynchosporeae</taxon>
        <taxon>Rhynchospora</taxon>
    </lineage>
</organism>
<protein>
    <submittedName>
        <fullName evidence="1">Uncharacterized protein</fullName>
    </submittedName>
</protein>
<dbReference type="OrthoDB" id="10546105at2759"/>
<reference evidence="1" key="1">
    <citation type="journal article" date="2022" name="Cell">
        <title>Repeat-based holocentromeres influence genome architecture and karyotype evolution.</title>
        <authorList>
            <person name="Hofstatter P.G."/>
            <person name="Thangavel G."/>
            <person name="Lux T."/>
            <person name="Neumann P."/>
            <person name="Vondrak T."/>
            <person name="Novak P."/>
            <person name="Zhang M."/>
            <person name="Costa L."/>
            <person name="Castellani M."/>
            <person name="Scott A."/>
            <person name="Toegelov H."/>
            <person name="Fuchs J."/>
            <person name="Mata-Sucre Y."/>
            <person name="Dias Y."/>
            <person name="Vanzela A.L.L."/>
            <person name="Huettel B."/>
            <person name="Almeida C.C.S."/>
            <person name="Simkova H."/>
            <person name="Souza G."/>
            <person name="Pedrosa-Harand A."/>
            <person name="Macas J."/>
            <person name="Mayer K.F.X."/>
            <person name="Houben A."/>
            <person name="Marques A."/>
        </authorList>
    </citation>
    <scope>NUCLEOTIDE SEQUENCE</scope>
    <source>
        <strain evidence="1">RhyBre1mFocal</strain>
    </source>
</reference>
<sequence length="215" mass="25271">MMQAEQLSWRVHIQLPNNQKDCPHEWKDNDSAPAGHERCSMCKELTTESTRAHCENCRLTVYPMCSRFRLDRRIRAKVQPIAPYDSKDQLINELMSYVQYLLAENAKLKQQLFEAKTKDLETEFDELMRKDKEKTKLQFEDEEIDEEIEMEPKNPIGALRIASANTISDEEIERFNTVVQDPVRDKRVLNRLYNMEITFEIPGVKSFKVQAILDT</sequence>
<evidence type="ECO:0000313" key="2">
    <source>
        <dbReference type="Proteomes" id="UP001151287"/>
    </source>
</evidence>
<proteinExistence type="predicted"/>